<keyword evidence="1" id="KW-0732">Signal</keyword>
<dbReference type="AlphaFoldDB" id="A0A518EV55"/>
<protein>
    <recommendedName>
        <fullName evidence="2">T9SS-like galactose binding domain-containing protein</fullName>
    </recommendedName>
</protein>
<dbReference type="OrthoDB" id="259433at2"/>
<accession>A0A518EV55</accession>
<dbReference type="InterPro" id="IPR056600">
    <property type="entry name" value="GBD_T9SS_assoc"/>
</dbReference>
<dbReference type="EMBL" id="CP036434">
    <property type="protein sequence ID" value="QDV07970.1"/>
    <property type="molecule type" value="Genomic_DNA"/>
</dbReference>
<reference evidence="3 4" key="1">
    <citation type="submission" date="2019-02" db="EMBL/GenBank/DDBJ databases">
        <title>Deep-cultivation of Planctomycetes and their phenomic and genomic characterization uncovers novel biology.</title>
        <authorList>
            <person name="Wiegand S."/>
            <person name="Jogler M."/>
            <person name="Boedeker C."/>
            <person name="Pinto D."/>
            <person name="Vollmers J."/>
            <person name="Rivas-Marin E."/>
            <person name="Kohn T."/>
            <person name="Peeters S.H."/>
            <person name="Heuer A."/>
            <person name="Rast P."/>
            <person name="Oberbeckmann S."/>
            <person name="Bunk B."/>
            <person name="Jeske O."/>
            <person name="Meyerdierks A."/>
            <person name="Storesund J.E."/>
            <person name="Kallscheuer N."/>
            <person name="Luecker S."/>
            <person name="Lage O.M."/>
            <person name="Pohl T."/>
            <person name="Merkel B.J."/>
            <person name="Hornburger P."/>
            <person name="Mueller R.-W."/>
            <person name="Bruemmer F."/>
            <person name="Labrenz M."/>
            <person name="Spormann A.M."/>
            <person name="Op den Camp H."/>
            <person name="Overmann J."/>
            <person name="Amann R."/>
            <person name="Jetten M.S.M."/>
            <person name="Mascher T."/>
            <person name="Medema M.H."/>
            <person name="Devos D.P."/>
            <person name="Kaster A.-K."/>
            <person name="Ovreas L."/>
            <person name="Rohde M."/>
            <person name="Galperin M.Y."/>
            <person name="Jogler C."/>
        </authorList>
    </citation>
    <scope>NUCLEOTIDE SEQUENCE [LARGE SCALE GENOMIC DNA]</scope>
    <source>
        <strain evidence="3 4">Poly30</strain>
    </source>
</reference>
<dbReference type="Gene3D" id="2.60.120.380">
    <property type="match status" value="2"/>
</dbReference>
<gene>
    <name evidence="3" type="ORF">Poly30_35060</name>
</gene>
<feature type="signal peptide" evidence="1">
    <location>
        <begin position="1"/>
        <end position="22"/>
    </location>
</feature>
<organism evidence="3 4">
    <name type="scientific">Saltatorellus ferox</name>
    <dbReference type="NCBI Taxonomy" id="2528018"/>
    <lineage>
        <taxon>Bacteria</taxon>
        <taxon>Pseudomonadati</taxon>
        <taxon>Planctomycetota</taxon>
        <taxon>Planctomycetia</taxon>
        <taxon>Planctomycetia incertae sedis</taxon>
        <taxon>Saltatorellus</taxon>
    </lineage>
</organism>
<evidence type="ECO:0000313" key="4">
    <source>
        <dbReference type="Proteomes" id="UP000320390"/>
    </source>
</evidence>
<feature type="chain" id="PRO_5021730661" description="T9SS-like galactose binding domain-containing protein" evidence="1">
    <location>
        <begin position="23"/>
        <end position="564"/>
    </location>
</feature>
<evidence type="ECO:0000259" key="2">
    <source>
        <dbReference type="Pfam" id="PF23759"/>
    </source>
</evidence>
<dbReference type="Pfam" id="PF23759">
    <property type="entry name" value="GBD_T9SS_assoc"/>
    <property type="match status" value="1"/>
</dbReference>
<evidence type="ECO:0000313" key="3">
    <source>
        <dbReference type="EMBL" id="QDV07970.1"/>
    </source>
</evidence>
<evidence type="ECO:0000256" key="1">
    <source>
        <dbReference type="SAM" id="SignalP"/>
    </source>
</evidence>
<name>A0A518EV55_9BACT</name>
<feature type="domain" description="T9SS-like galactose binding" evidence="2">
    <location>
        <begin position="161"/>
        <end position="242"/>
    </location>
</feature>
<dbReference type="RefSeq" id="WP_145199802.1">
    <property type="nucleotide sequence ID" value="NZ_CP036434.1"/>
</dbReference>
<proteinExistence type="predicted"/>
<sequence precursor="true">MKSANRFLFTSLTLAMSGVAFGQADECVNATDLGTGPATAPFDTNFAVDTMAPATTSPGSACFLSDDVWFKYTASADGTATFSTCGSALDTEIGVYEGSDCSTFTNLGCNDDSCGLQSEVTVPVTMGNVYHVQIGHWNTTSGTYGAGMVTITETPSGGGPTNDTCLSPDTATVGTITYDNTMATSSGFNGGGSCSTGANSNNQDLFYTFTPADGGTYQIDTQGSTFDTKLSVHDGSDCMATCLAYDDDGGSGLQSLITLELNAGQTVLIQAGAFSSNSGMGMLNIAQTGTFCDTPDGLESNTDCATAAPLVDGTYTGLNVSDADQDYYAVTLADGATLDASILFLNANADIDLYLWDPAVGCDTNVVGTGGPWLVRGFSATDDETISYTNMTGATQCLIMEVDVFSTGDCNRYDLVLSGTGDGGVGAKYCLANPNSTGVPASLSGSGSADLIANDLVLTTTDLPANAFGFVIASLDRGFVPLAGMGAGNLCLGGDIGRGVGGQIYNSGATGTITANVDWTALPTPTGTVAAISGDTWNFQTWSRDSVMGIATSNLSNGLAVTVQ</sequence>
<keyword evidence="4" id="KW-1185">Reference proteome</keyword>
<dbReference type="Proteomes" id="UP000320390">
    <property type="component" value="Chromosome"/>
</dbReference>